<dbReference type="AlphaFoldDB" id="A0A0R2SFY1"/>
<comment type="subcellular location">
    <subcellularLocation>
        <location evidence="3">Cytoplasm</location>
    </subcellularLocation>
</comment>
<dbReference type="SUPFAM" id="SSF75420">
    <property type="entry name" value="YhbC-like, N-terminal domain"/>
    <property type="match status" value="1"/>
</dbReference>
<comment type="similarity">
    <text evidence="3">Belongs to the RimP family.</text>
</comment>
<dbReference type="CDD" id="cd01734">
    <property type="entry name" value="YlxS_C"/>
    <property type="match status" value="1"/>
</dbReference>
<dbReference type="HAMAP" id="MF_01077">
    <property type="entry name" value="RimP"/>
    <property type="match status" value="1"/>
</dbReference>
<reference evidence="6 7" key="1">
    <citation type="submission" date="2015-10" db="EMBL/GenBank/DDBJ databases">
        <title>Metagenome-Assembled Genomes uncover a global brackish microbiome.</title>
        <authorList>
            <person name="Hugerth L.W."/>
            <person name="Larsson J."/>
            <person name="Alneberg J."/>
            <person name="Lindh M.V."/>
            <person name="Legrand C."/>
            <person name="Pinhassi J."/>
            <person name="Andersson A.F."/>
        </authorList>
    </citation>
    <scope>NUCLEOTIDE SEQUENCE [LARGE SCALE GENOMIC DNA]</scope>
    <source>
        <strain evidence="6">BACL4 MAG-120507-bin80</strain>
    </source>
</reference>
<organism evidence="6 7">
    <name type="scientific">OM182 bacterium BACL3 MAG-120507-bin80</name>
    <dbReference type="NCBI Taxonomy" id="1655577"/>
    <lineage>
        <taxon>Bacteria</taxon>
        <taxon>Pseudomonadati</taxon>
        <taxon>Pseudomonadota</taxon>
        <taxon>Gammaproteobacteria</taxon>
        <taxon>OMG group</taxon>
        <taxon>OM182 clade</taxon>
    </lineage>
</organism>
<dbReference type="GO" id="GO:0005829">
    <property type="term" value="C:cytosol"/>
    <property type="evidence" value="ECO:0007669"/>
    <property type="project" value="TreeGrafter"/>
</dbReference>
<evidence type="ECO:0000259" key="5">
    <source>
        <dbReference type="Pfam" id="PF17384"/>
    </source>
</evidence>
<keyword evidence="2 3" id="KW-0690">Ribosome biogenesis</keyword>
<dbReference type="InterPro" id="IPR028989">
    <property type="entry name" value="RimP_N"/>
</dbReference>
<dbReference type="Pfam" id="PF17384">
    <property type="entry name" value="DUF150_C"/>
    <property type="match status" value="1"/>
</dbReference>
<gene>
    <name evidence="3" type="primary">rimP</name>
    <name evidence="6" type="ORF">ABR69_05045</name>
</gene>
<dbReference type="Pfam" id="PF02576">
    <property type="entry name" value="RimP_N"/>
    <property type="match status" value="1"/>
</dbReference>
<dbReference type="InterPro" id="IPR003728">
    <property type="entry name" value="Ribosome_maturation_RimP"/>
</dbReference>
<name>A0A0R2SFY1_9GAMM</name>
<dbReference type="EMBL" id="LIBB01000087">
    <property type="protein sequence ID" value="KRO72226.1"/>
    <property type="molecule type" value="Genomic_DNA"/>
</dbReference>
<evidence type="ECO:0000259" key="4">
    <source>
        <dbReference type="Pfam" id="PF02576"/>
    </source>
</evidence>
<dbReference type="PANTHER" id="PTHR33867">
    <property type="entry name" value="RIBOSOME MATURATION FACTOR RIMP"/>
    <property type="match status" value="1"/>
</dbReference>
<sequence length="155" mass="17171">MKNAAVQIAELIAPTVEALGLILWGIELQQQGKYSLLRVYIEHEEGIGIEDCEKVSRQVSALLDVEDPITGEYTLEVSSPGMDRPLFTAEQFALYVGEKVNVRLRSALQGRRRFKGVIKKVVDDRIGLAIDAIDADDGELIEITLADIDKANIDF</sequence>
<evidence type="ECO:0000256" key="3">
    <source>
        <dbReference type="HAMAP-Rule" id="MF_01077"/>
    </source>
</evidence>
<dbReference type="FunFam" id="3.30.300.70:FF:000001">
    <property type="entry name" value="Ribosome maturation factor RimP"/>
    <property type="match status" value="1"/>
</dbReference>
<feature type="domain" description="Ribosome maturation factor RimP N-terminal" evidence="4">
    <location>
        <begin position="11"/>
        <end position="83"/>
    </location>
</feature>
<dbReference type="Gene3D" id="3.30.300.70">
    <property type="entry name" value="RimP-like superfamily, N-terminal"/>
    <property type="match status" value="1"/>
</dbReference>
<dbReference type="InterPro" id="IPR028998">
    <property type="entry name" value="RimP_C"/>
</dbReference>
<proteinExistence type="inferred from homology"/>
<dbReference type="Gene3D" id="2.30.30.180">
    <property type="entry name" value="Ribosome maturation factor RimP, C-terminal domain"/>
    <property type="match status" value="1"/>
</dbReference>
<dbReference type="NCBIfam" id="NF000927">
    <property type="entry name" value="PRK00092.1-1"/>
    <property type="match status" value="1"/>
</dbReference>
<accession>A0A0R2SFY1</accession>
<comment type="caution">
    <text evidence="6">The sequence shown here is derived from an EMBL/GenBank/DDBJ whole genome shotgun (WGS) entry which is preliminary data.</text>
</comment>
<dbReference type="PANTHER" id="PTHR33867:SF1">
    <property type="entry name" value="RIBOSOME MATURATION FACTOR RIMP"/>
    <property type="match status" value="1"/>
</dbReference>
<dbReference type="InterPro" id="IPR036847">
    <property type="entry name" value="RimP_C_sf"/>
</dbReference>
<dbReference type="Proteomes" id="UP000051934">
    <property type="component" value="Unassembled WGS sequence"/>
</dbReference>
<dbReference type="InterPro" id="IPR035956">
    <property type="entry name" value="RimP_N_sf"/>
</dbReference>
<dbReference type="SUPFAM" id="SSF74942">
    <property type="entry name" value="YhbC-like, C-terminal domain"/>
    <property type="match status" value="1"/>
</dbReference>
<comment type="function">
    <text evidence="3">Required for maturation of 30S ribosomal subunits.</text>
</comment>
<dbReference type="GO" id="GO:0006412">
    <property type="term" value="P:translation"/>
    <property type="evidence" value="ECO:0007669"/>
    <property type="project" value="TreeGrafter"/>
</dbReference>
<evidence type="ECO:0000256" key="1">
    <source>
        <dbReference type="ARBA" id="ARBA00022490"/>
    </source>
</evidence>
<evidence type="ECO:0000313" key="7">
    <source>
        <dbReference type="Proteomes" id="UP000051934"/>
    </source>
</evidence>
<protein>
    <recommendedName>
        <fullName evidence="3">Ribosome maturation factor RimP</fullName>
    </recommendedName>
</protein>
<dbReference type="GO" id="GO:0000028">
    <property type="term" value="P:ribosomal small subunit assembly"/>
    <property type="evidence" value="ECO:0007669"/>
    <property type="project" value="TreeGrafter"/>
</dbReference>
<evidence type="ECO:0000256" key="2">
    <source>
        <dbReference type="ARBA" id="ARBA00022517"/>
    </source>
</evidence>
<feature type="domain" description="Ribosome maturation factor RimP C-terminal" evidence="5">
    <location>
        <begin position="86"/>
        <end position="153"/>
    </location>
</feature>
<keyword evidence="1 3" id="KW-0963">Cytoplasm</keyword>
<evidence type="ECO:0000313" key="6">
    <source>
        <dbReference type="EMBL" id="KRO72226.1"/>
    </source>
</evidence>